<dbReference type="Pfam" id="PF21993">
    <property type="entry name" value="TetR_C_13_2"/>
    <property type="match status" value="1"/>
</dbReference>
<name>A0A2T0LQ29_9PSEU</name>
<dbReference type="AlphaFoldDB" id="A0A2T0LQ29"/>
<evidence type="ECO:0000256" key="2">
    <source>
        <dbReference type="ARBA" id="ARBA00023125"/>
    </source>
</evidence>
<evidence type="ECO:0000313" key="7">
    <source>
        <dbReference type="Proteomes" id="UP000238362"/>
    </source>
</evidence>
<evidence type="ECO:0000313" key="6">
    <source>
        <dbReference type="EMBL" id="PRX45431.1"/>
    </source>
</evidence>
<accession>A0A2T0LQ29</accession>
<evidence type="ECO:0000256" key="3">
    <source>
        <dbReference type="ARBA" id="ARBA00023163"/>
    </source>
</evidence>
<feature type="DNA-binding region" description="H-T-H motif" evidence="4">
    <location>
        <begin position="26"/>
        <end position="45"/>
    </location>
</feature>
<dbReference type="InterPro" id="IPR009057">
    <property type="entry name" value="Homeodomain-like_sf"/>
</dbReference>
<dbReference type="Proteomes" id="UP000238362">
    <property type="component" value="Unassembled WGS sequence"/>
</dbReference>
<dbReference type="OrthoDB" id="4567939at2"/>
<dbReference type="Gene3D" id="1.10.357.10">
    <property type="entry name" value="Tetracycline Repressor, domain 2"/>
    <property type="match status" value="1"/>
</dbReference>
<dbReference type="PANTHER" id="PTHR47506">
    <property type="entry name" value="TRANSCRIPTIONAL REGULATORY PROTEIN"/>
    <property type="match status" value="1"/>
</dbReference>
<sequence length="192" mass="20267">MTAGPRDRLIDSAIALIRERGVHATGLADLLEHSGTARASVYQHFAGGKSGLVEEATRVAGLRMDEFLATLLGSRDPVGALRSLVRWWRTTLRETDFAVGCPVVAAALAGADTPSAREAAAQAFATWERRLARAFAAGGLDGESARSLAGFVVSALEGAIVQARATRSVRPLDDAERQLTWLVGGYLTPPAT</sequence>
<dbReference type="PROSITE" id="PS50977">
    <property type="entry name" value="HTH_TETR_2"/>
    <property type="match status" value="1"/>
</dbReference>
<evidence type="ECO:0000259" key="5">
    <source>
        <dbReference type="PROSITE" id="PS50977"/>
    </source>
</evidence>
<dbReference type="SUPFAM" id="SSF46689">
    <property type="entry name" value="Homeodomain-like"/>
    <property type="match status" value="1"/>
</dbReference>
<organism evidence="6 7">
    <name type="scientific">Prauserella shujinwangii</name>
    <dbReference type="NCBI Taxonomy" id="1453103"/>
    <lineage>
        <taxon>Bacteria</taxon>
        <taxon>Bacillati</taxon>
        <taxon>Actinomycetota</taxon>
        <taxon>Actinomycetes</taxon>
        <taxon>Pseudonocardiales</taxon>
        <taxon>Pseudonocardiaceae</taxon>
        <taxon>Prauserella</taxon>
    </lineage>
</organism>
<keyword evidence="7" id="KW-1185">Reference proteome</keyword>
<dbReference type="RefSeq" id="WP_106180643.1">
    <property type="nucleotide sequence ID" value="NZ_PVNH01000009.1"/>
</dbReference>
<evidence type="ECO:0000256" key="4">
    <source>
        <dbReference type="PROSITE-ProRule" id="PRU00335"/>
    </source>
</evidence>
<evidence type="ECO:0000256" key="1">
    <source>
        <dbReference type="ARBA" id="ARBA00023015"/>
    </source>
</evidence>
<proteinExistence type="predicted"/>
<comment type="caution">
    <text evidence="6">The sequence shown here is derived from an EMBL/GenBank/DDBJ whole genome shotgun (WGS) entry which is preliminary data.</text>
</comment>
<dbReference type="InterPro" id="IPR054156">
    <property type="entry name" value="YxaF_TetR_C"/>
</dbReference>
<dbReference type="InterPro" id="IPR001647">
    <property type="entry name" value="HTH_TetR"/>
</dbReference>
<dbReference type="EMBL" id="PVNH01000009">
    <property type="protein sequence ID" value="PRX45431.1"/>
    <property type="molecule type" value="Genomic_DNA"/>
</dbReference>
<gene>
    <name evidence="6" type="ORF">B0I33_10994</name>
</gene>
<dbReference type="PANTHER" id="PTHR47506:SF3">
    <property type="entry name" value="HTH-TYPE TRANSCRIPTIONAL REGULATOR LMRA"/>
    <property type="match status" value="1"/>
</dbReference>
<dbReference type="Pfam" id="PF00440">
    <property type="entry name" value="TetR_N"/>
    <property type="match status" value="1"/>
</dbReference>
<dbReference type="SUPFAM" id="SSF48498">
    <property type="entry name" value="Tetracyclin repressor-like, C-terminal domain"/>
    <property type="match status" value="1"/>
</dbReference>
<feature type="domain" description="HTH tetR-type" evidence="5">
    <location>
        <begin position="3"/>
        <end position="63"/>
    </location>
</feature>
<protein>
    <submittedName>
        <fullName evidence="6">TetR family transcriptional regulator</fullName>
    </submittedName>
</protein>
<dbReference type="InterPro" id="IPR036271">
    <property type="entry name" value="Tet_transcr_reg_TetR-rel_C_sf"/>
</dbReference>
<dbReference type="GO" id="GO:0003677">
    <property type="term" value="F:DNA binding"/>
    <property type="evidence" value="ECO:0007669"/>
    <property type="project" value="UniProtKB-UniRule"/>
</dbReference>
<keyword evidence="3" id="KW-0804">Transcription</keyword>
<keyword evidence="2 4" id="KW-0238">DNA-binding</keyword>
<reference evidence="6 7" key="1">
    <citation type="submission" date="2018-03" db="EMBL/GenBank/DDBJ databases">
        <title>Genomic Encyclopedia of Type Strains, Phase III (KMG-III): the genomes of soil and plant-associated and newly described type strains.</title>
        <authorList>
            <person name="Whitman W."/>
        </authorList>
    </citation>
    <scope>NUCLEOTIDE SEQUENCE [LARGE SCALE GENOMIC DNA]</scope>
    <source>
        <strain evidence="6 7">CGMCC 4.7125</strain>
    </source>
</reference>
<keyword evidence="1" id="KW-0805">Transcription regulation</keyword>